<dbReference type="GO" id="GO:0005829">
    <property type="term" value="C:cytosol"/>
    <property type="evidence" value="ECO:0007669"/>
    <property type="project" value="TreeGrafter"/>
</dbReference>
<sequence>MSKTTLSPIISGTMNWGVWDKNLTPKEMENMIQICIENKITTFDHADIYGSYTTEADFGKAFHNSKIAREKLQLITKCGIQMIAENRPENKIKYYDYSKEYIVWSVEESLKKLKTDYVDVFLLHRPSPLMQADEIAEAVEKLKAEGKIIDFGLSNFTNSQTELIRQKTEVSYNQVQFSATHFEPMTDGSLDYMQTHGIRPLSWNPLGTVFREDTKKTRRLKKLLSTLVEKYHFGSDTLLLSWILKHPAKVIPIAGTVNVARIQSLMKAVELEMDKEDWFAIWTESMGDDVA</sequence>
<comment type="caution">
    <text evidence="2">The sequence shown here is derived from an EMBL/GenBank/DDBJ whole genome shotgun (WGS) entry which is preliminary data.</text>
</comment>
<dbReference type="CDD" id="cd19092">
    <property type="entry name" value="AKR_BsYcsN_EcYdhF-like"/>
    <property type="match status" value="1"/>
</dbReference>
<proteinExistence type="predicted"/>
<dbReference type="Pfam" id="PF00248">
    <property type="entry name" value="Aldo_ket_red"/>
    <property type="match status" value="1"/>
</dbReference>
<accession>A0A434A5X3</accession>
<evidence type="ECO:0000313" key="3">
    <source>
        <dbReference type="Proteomes" id="UP000288102"/>
    </source>
</evidence>
<dbReference type="EMBL" id="QWDM01000008">
    <property type="protein sequence ID" value="RUT69811.1"/>
    <property type="molecule type" value="Genomic_DNA"/>
</dbReference>
<organism evidence="2 3">
    <name type="scientific">Flavobacterium cupreum</name>
    <dbReference type="NCBI Taxonomy" id="2133766"/>
    <lineage>
        <taxon>Bacteria</taxon>
        <taxon>Pseudomonadati</taxon>
        <taxon>Bacteroidota</taxon>
        <taxon>Flavobacteriia</taxon>
        <taxon>Flavobacteriales</taxon>
        <taxon>Flavobacteriaceae</taxon>
        <taxon>Flavobacterium</taxon>
    </lineage>
</organism>
<feature type="domain" description="NADP-dependent oxidoreductase" evidence="1">
    <location>
        <begin position="8"/>
        <end position="280"/>
    </location>
</feature>
<reference evidence="3" key="1">
    <citation type="journal article" date="2019" name="Syst. Appl. Microbiol.">
        <title>Flavobacterium circumlabens sp. nov. and Flavobacterium cupreum sp. nov., two psychrotrophic species isolated from Antarctic environmental samples.</title>
        <authorList>
            <person name="Kralova S."/>
            <person name="Busse H.-J."/>
            <person name="Svec P."/>
            <person name="Maslanova I."/>
            <person name="Stankova E."/>
            <person name="Bartak M."/>
            <person name="Sedlacek I."/>
        </authorList>
    </citation>
    <scope>NUCLEOTIDE SEQUENCE [LARGE SCALE GENOMIC DNA]</scope>
    <source>
        <strain evidence="3">CCM 8825</strain>
    </source>
</reference>
<dbReference type="AlphaFoldDB" id="A0A434A5X3"/>
<dbReference type="RefSeq" id="WP_127339050.1">
    <property type="nucleotide sequence ID" value="NZ_QWDM01000008.1"/>
</dbReference>
<evidence type="ECO:0000259" key="1">
    <source>
        <dbReference type="Pfam" id="PF00248"/>
    </source>
</evidence>
<dbReference type="OrthoDB" id="9773828at2"/>
<dbReference type="Proteomes" id="UP000288102">
    <property type="component" value="Unassembled WGS sequence"/>
</dbReference>
<protein>
    <submittedName>
        <fullName evidence="2">Aldo/keto reductase</fullName>
    </submittedName>
</protein>
<dbReference type="InterPro" id="IPR036812">
    <property type="entry name" value="NAD(P)_OxRdtase_dom_sf"/>
</dbReference>
<dbReference type="InterPro" id="IPR023210">
    <property type="entry name" value="NADP_OxRdtase_dom"/>
</dbReference>
<evidence type="ECO:0000313" key="2">
    <source>
        <dbReference type="EMBL" id="RUT69811.1"/>
    </source>
</evidence>
<gene>
    <name evidence="2" type="ORF">D0817_14440</name>
</gene>
<dbReference type="PANTHER" id="PTHR43364:SF1">
    <property type="entry name" value="OXIDOREDUCTASE YDHF"/>
    <property type="match status" value="1"/>
</dbReference>
<keyword evidence="3" id="KW-1185">Reference proteome</keyword>
<name>A0A434A5X3_9FLAO</name>
<dbReference type="Gene3D" id="3.20.20.100">
    <property type="entry name" value="NADP-dependent oxidoreductase domain"/>
    <property type="match status" value="1"/>
</dbReference>
<dbReference type="InterPro" id="IPR050523">
    <property type="entry name" value="AKR_Detox_Biosynth"/>
</dbReference>
<dbReference type="PANTHER" id="PTHR43364">
    <property type="entry name" value="NADH-SPECIFIC METHYLGLYOXAL REDUCTASE-RELATED"/>
    <property type="match status" value="1"/>
</dbReference>
<dbReference type="SUPFAM" id="SSF51430">
    <property type="entry name" value="NAD(P)-linked oxidoreductase"/>
    <property type="match status" value="1"/>
</dbReference>